<dbReference type="PANTHER" id="PTHR20961:SF5">
    <property type="entry name" value="GLYCOSYLTRANSFERASE-RELATED"/>
    <property type="match status" value="1"/>
</dbReference>
<dbReference type="Proteomes" id="UP000807159">
    <property type="component" value="Chromosome 12"/>
</dbReference>
<accession>A0A8T2XGR2</accession>
<reference evidence="1" key="1">
    <citation type="journal article" date="2021" name="J. Hered.">
        <title>Genome Assembly of Salicaceae Populus deltoides (Eastern Cottonwood) I-69 Based on Nanopore Sequencing and Hi-C Technologies.</title>
        <authorList>
            <person name="Bai S."/>
            <person name="Wu H."/>
            <person name="Zhang J."/>
            <person name="Pan Z."/>
            <person name="Zhao W."/>
            <person name="Li Z."/>
            <person name="Tong C."/>
        </authorList>
    </citation>
    <scope>NUCLEOTIDE SEQUENCE</scope>
    <source>
        <tissue evidence="1">Leaf</tissue>
    </source>
</reference>
<evidence type="ECO:0000313" key="2">
    <source>
        <dbReference type="Proteomes" id="UP000807159"/>
    </source>
</evidence>
<dbReference type="GO" id="GO:0016757">
    <property type="term" value="F:glycosyltransferase activity"/>
    <property type="evidence" value="ECO:0007669"/>
    <property type="project" value="InterPro"/>
</dbReference>
<proteinExistence type="predicted"/>
<dbReference type="EMBL" id="JACEGQ020000012">
    <property type="protein sequence ID" value="KAH8491854.1"/>
    <property type="molecule type" value="Genomic_DNA"/>
</dbReference>
<evidence type="ECO:0000313" key="1">
    <source>
        <dbReference type="EMBL" id="KAH8491854.1"/>
    </source>
</evidence>
<dbReference type="AlphaFoldDB" id="A0A8T2XGR2"/>
<dbReference type="InterPro" id="IPR007657">
    <property type="entry name" value="Glycosyltransferase_61"/>
</dbReference>
<gene>
    <name evidence="1" type="ORF">H0E87_021446</name>
</gene>
<keyword evidence="2" id="KW-1185">Reference proteome</keyword>
<protein>
    <submittedName>
        <fullName evidence="1">Uncharacterized protein</fullName>
    </submittedName>
</protein>
<sequence length="345" mass="39401">MMVLVARLVFSVSVEMEKMGLALWNEEERAKSLLTETELELYIGAVFFDAETETIVVAEAKARVLAEWCLTLVTWQDLEFKPWLVHDIDKLVNVRLSVLGADRKIYVANDTSSSLQIAKDAEIVTNNTFVINGAITFQEEVVREIIIKDPLMVIDRNSSQQIATDIAQCTRNHSVAAIIFSLGGYSGNYSHAFTDIIVSVYSTARPFNRDEQFLITNTKSWWIAKFKTLLEALSRYELTDIDDRHDIVRFRSLTNGVKGQTDGELSIDPSISPYSIKDFKRFLISYYYSLKKITAAKIRDGDKRTPQLLIISRKRSVNKFSSRMHAKSSLHHYLIIFLQFSVLHN</sequence>
<organism evidence="1 2">
    <name type="scientific">Populus deltoides</name>
    <name type="common">Eastern poplar</name>
    <name type="synonym">Eastern cottonwood</name>
    <dbReference type="NCBI Taxonomy" id="3696"/>
    <lineage>
        <taxon>Eukaryota</taxon>
        <taxon>Viridiplantae</taxon>
        <taxon>Streptophyta</taxon>
        <taxon>Embryophyta</taxon>
        <taxon>Tracheophyta</taxon>
        <taxon>Spermatophyta</taxon>
        <taxon>Magnoliopsida</taxon>
        <taxon>eudicotyledons</taxon>
        <taxon>Gunneridae</taxon>
        <taxon>Pentapetalae</taxon>
        <taxon>rosids</taxon>
        <taxon>fabids</taxon>
        <taxon>Malpighiales</taxon>
        <taxon>Salicaceae</taxon>
        <taxon>Saliceae</taxon>
        <taxon>Populus</taxon>
    </lineage>
</organism>
<name>A0A8T2XGR2_POPDE</name>
<dbReference type="PANTHER" id="PTHR20961">
    <property type="entry name" value="GLYCOSYLTRANSFERASE"/>
    <property type="match status" value="1"/>
</dbReference>
<comment type="caution">
    <text evidence="1">The sequence shown here is derived from an EMBL/GenBank/DDBJ whole genome shotgun (WGS) entry which is preliminary data.</text>
</comment>